<evidence type="ECO:0000313" key="2">
    <source>
        <dbReference type="EMBL" id="AGB49785.1"/>
    </source>
</evidence>
<sequence>MFMDHVAIGKVHNHASEENMEILPLWKQAISGIEIMDVEKDLFTEEHSHYIVIHDPLKIKFPKSREELNKRFCAQVGASVVSYIHQEGNMHYVRGLMAENDARVYSILPYTSFDRIEEARFPKSNMEARKMQAFKEILPLLHGKNILDVGCGVGTLTIKIATVNTDALVHGIDLQESLMEQCRLNSQIEGVNNTKFVAASAYELPFQQGYFDSITCFFMLHHLEDVPRALKDIRRVLKPGGEVFAAEPIDHFHDVQRYPEDWKKLFLDAGYNIEIYEKDKLSYIRASISDAKAQ</sequence>
<dbReference type="GO" id="GO:0008757">
    <property type="term" value="F:S-adenosylmethionine-dependent methyltransferase activity"/>
    <property type="evidence" value="ECO:0007669"/>
    <property type="project" value="InterPro"/>
</dbReference>
<name>L0KYP1_METHD</name>
<organism evidence="2 3">
    <name type="scientific">Methanomethylovorans hollandica (strain DSM 15978 / NBRC 107637 / DMS1)</name>
    <dbReference type="NCBI Taxonomy" id="867904"/>
    <lineage>
        <taxon>Archaea</taxon>
        <taxon>Methanobacteriati</taxon>
        <taxon>Methanobacteriota</taxon>
        <taxon>Stenosarchaea group</taxon>
        <taxon>Methanomicrobia</taxon>
        <taxon>Methanosarcinales</taxon>
        <taxon>Methanosarcinaceae</taxon>
        <taxon>Methanomethylovorans</taxon>
    </lineage>
</organism>
<dbReference type="CDD" id="cd02440">
    <property type="entry name" value="AdoMet_MTases"/>
    <property type="match status" value="1"/>
</dbReference>
<keyword evidence="2" id="KW-0830">Ubiquinone</keyword>
<dbReference type="SUPFAM" id="SSF53335">
    <property type="entry name" value="S-adenosyl-L-methionine-dependent methyltransferases"/>
    <property type="match status" value="1"/>
</dbReference>
<dbReference type="InterPro" id="IPR029063">
    <property type="entry name" value="SAM-dependent_MTases_sf"/>
</dbReference>
<proteinExistence type="predicted"/>
<dbReference type="PANTHER" id="PTHR43591:SF110">
    <property type="entry name" value="RHODANESE DOMAIN-CONTAINING PROTEIN"/>
    <property type="match status" value="1"/>
</dbReference>
<dbReference type="Pfam" id="PF08241">
    <property type="entry name" value="Methyltransf_11"/>
    <property type="match status" value="1"/>
</dbReference>
<dbReference type="GO" id="GO:0032259">
    <property type="term" value="P:methylation"/>
    <property type="evidence" value="ECO:0007669"/>
    <property type="project" value="UniProtKB-KW"/>
</dbReference>
<reference evidence="2" key="1">
    <citation type="submission" date="2012-02" db="EMBL/GenBank/DDBJ databases">
        <title>Complete sequence of chromosome of Methanomethylovorans hollandica DSM 15978.</title>
        <authorList>
            <consortium name="US DOE Joint Genome Institute (JGI-PGF)"/>
            <person name="Lucas S."/>
            <person name="Copeland A."/>
            <person name="Lapidus A."/>
            <person name="Glavina del Rio T."/>
            <person name="Dalin E."/>
            <person name="Tice H."/>
            <person name="Bruce D."/>
            <person name="Goodwin L."/>
            <person name="Pitluck S."/>
            <person name="Peters L."/>
            <person name="Mikhailova N."/>
            <person name="Held B."/>
            <person name="Kyrpides N."/>
            <person name="Mavromatis K."/>
            <person name="Ivanova N."/>
            <person name="Brettin T."/>
            <person name="Detter J.C."/>
            <person name="Han C."/>
            <person name="Larimer F."/>
            <person name="Land M."/>
            <person name="Hauser L."/>
            <person name="Markowitz V."/>
            <person name="Cheng J.-F."/>
            <person name="Hugenholtz P."/>
            <person name="Woyke T."/>
            <person name="Wu D."/>
            <person name="Spring S."/>
            <person name="Schroeder M."/>
            <person name="Brambilla E."/>
            <person name="Klenk H.-P."/>
            <person name="Eisen J.A."/>
        </authorList>
    </citation>
    <scope>NUCLEOTIDE SEQUENCE</scope>
    <source>
        <strain evidence="2">DSM 15978</strain>
    </source>
</reference>
<dbReference type="HOGENOM" id="CLU_975253_0_0_2"/>
<evidence type="ECO:0000313" key="3">
    <source>
        <dbReference type="Proteomes" id="UP000010866"/>
    </source>
</evidence>
<keyword evidence="2" id="KW-0808">Transferase</keyword>
<accession>L0KYP1</accession>
<keyword evidence="2" id="KW-0489">Methyltransferase</keyword>
<dbReference type="PANTHER" id="PTHR43591">
    <property type="entry name" value="METHYLTRANSFERASE"/>
    <property type="match status" value="1"/>
</dbReference>
<dbReference type="AlphaFoldDB" id="L0KYP1"/>
<evidence type="ECO:0000259" key="1">
    <source>
        <dbReference type="Pfam" id="PF08241"/>
    </source>
</evidence>
<dbReference type="KEGG" id="mhz:Metho_1588"/>
<feature type="domain" description="Methyltransferase type 11" evidence="1">
    <location>
        <begin position="147"/>
        <end position="244"/>
    </location>
</feature>
<dbReference type="EMBL" id="CP003362">
    <property type="protein sequence ID" value="AGB49785.1"/>
    <property type="molecule type" value="Genomic_DNA"/>
</dbReference>
<protein>
    <submittedName>
        <fullName evidence="2">Methylase involved in ubiquinone/menaquinone biosynthesis</fullName>
    </submittedName>
</protein>
<gene>
    <name evidence="2" type="ordered locus">Metho_1588</name>
</gene>
<dbReference type="Gene3D" id="3.40.50.150">
    <property type="entry name" value="Vaccinia Virus protein VP39"/>
    <property type="match status" value="1"/>
</dbReference>
<keyword evidence="3" id="KW-1185">Reference proteome</keyword>
<dbReference type="InterPro" id="IPR013216">
    <property type="entry name" value="Methyltransf_11"/>
</dbReference>
<dbReference type="Proteomes" id="UP000010866">
    <property type="component" value="Chromosome"/>
</dbReference>